<evidence type="ECO:0000256" key="2">
    <source>
        <dbReference type="ARBA" id="ARBA00022654"/>
    </source>
</evidence>
<evidence type="ECO:0000313" key="9">
    <source>
        <dbReference type="EMBL" id="AOZ70247.1"/>
    </source>
</evidence>
<evidence type="ECO:0000256" key="5">
    <source>
        <dbReference type="ARBA" id="ARBA00022929"/>
    </source>
</evidence>
<dbReference type="EMBL" id="CP017781">
    <property type="protein sequence ID" value="AOZ70247.1"/>
    <property type="molecule type" value="Genomic_DNA"/>
</dbReference>
<keyword evidence="4 8" id="KW-0949">S-adenosyl-L-methionine</keyword>
<dbReference type="GO" id="GO:0009372">
    <property type="term" value="P:quorum sensing"/>
    <property type="evidence" value="ECO:0007669"/>
    <property type="project" value="UniProtKB-UniRule"/>
</dbReference>
<dbReference type="PROSITE" id="PS00949">
    <property type="entry name" value="AUTOINDUCER_SYNTH_1"/>
    <property type="match status" value="1"/>
</dbReference>
<keyword evidence="5 7" id="KW-0071">Autoinducer synthesis</keyword>
<proteinExistence type="inferred from homology"/>
<comment type="similarity">
    <text evidence="7 8">Belongs to the autoinducer synthase family.</text>
</comment>
<accession>A0A1D9MEF9</accession>
<evidence type="ECO:0000256" key="1">
    <source>
        <dbReference type="ARBA" id="ARBA00012340"/>
    </source>
</evidence>
<reference evidence="9 10" key="1">
    <citation type="submission" date="2016-10" db="EMBL/GenBank/DDBJ databases">
        <title>Rhodobacter sp. LPB0142, isolated from sea water.</title>
        <authorList>
            <person name="Kim E."/>
            <person name="Yi H."/>
        </authorList>
    </citation>
    <scope>NUCLEOTIDE SEQUENCE [LARGE SCALE GENOMIC DNA]</scope>
    <source>
        <strain evidence="9 10">LPB0142</strain>
    </source>
</reference>
<evidence type="ECO:0000256" key="6">
    <source>
        <dbReference type="ARBA" id="ARBA00048576"/>
    </source>
</evidence>
<evidence type="ECO:0000256" key="4">
    <source>
        <dbReference type="ARBA" id="ARBA00022691"/>
    </source>
</evidence>
<keyword evidence="3 8" id="KW-0808">Transferase</keyword>
<dbReference type="GO" id="GO:0007165">
    <property type="term" value="P:signal transduction"/>
    <property type="evidence" value="ECO:0007669"/>
    <property type="project" value="TreeGrafter"/>
</dbReference>
<dbReference type="InterPro" id="IPR001690">
    <property type="entry name" value="Autoind_synthase"/>
</dbReference>
<comment type="catalytic activity">
    <reaction evidence="6 8">
        <text>a fatty acyl-[ACP] + S-adenosyl-L-methionine = an N-acyl-L-homoserine lactone + S-methyl-5'-thioadenosine + holo-[ACP] + H(+)</text>
        <dbReference type="Rhea" id="RHEA:10096"/>
        <dbReference type="Rhea" id="RHEA-COMP:9685"/>
        <dbReference type="Rhea" id="RHEA-COMP:14125"/>
        <dbReference type="ChEBI" id="CHEBI:15378"/>
        <dbReference type="ChEBI" id="CHEBI:17509"/>
        <dbReference type="ChEBI" id="CHEBI:55474"/>
        <dbReference type="ChEBI" id="CHEBI:59789"/>
        <dbReference type="ChEBI" id="CHEBI:64479"/>
        <dbReference type="ChEBI" id="CHEBI:138651"/>
        <dbReference type="EC" id="2.3.1.184"/>
    </reaction>
</comment>
<dbReference type="PANTHER" id="PTHR39322:SF1">
    <property type="entry name" value="ISOVALERYL-HOMOSERINE LACTONE SYNTHASE"/>
    <property type="match status" value="1"/>
</dbReference>
<dbReference type="RefSeq" id="WP_071166707.1">
    <property type="nucleotide sequence ID" value="NZ_CP017781.1"/>
</dbReference>
<dbReference type="KEGG" id="rhp:LPB142_13725"/>
<dbReference type="Pfam" id="PF00765">
    <property type="entry name" value="Autoind_synth"/>
    <property type="match status" value="1"/>
</dbReference>
<keyword evidence="2 7" id="KW-0673">Quorum sensing</keyword>
<evidence type="ECO:0000313" key="10">
    <source>
        <dbReference type="Proteomes" id="UP000176562"/>
    </source>
</evidence>
<evidence type="ECO:0000256" key="7">
    <source>
        <dbReference type="PROSITE-ProRule" id="PRU00533"/>
    </source>
</evidence>
<protein>
    <recommendedName>
        <fullName evidence="1 8">Acyl-homoserine-lactone synthase</fullName>
        <ecNumber evidence="1 8">2.3.1.184</ecNumber>
    </recommendedName>
    <alternativeName>
        <fullName evidence="8">Autoinducer synthesis protein</fullName>
    </alternativeName>
</protein>
<dbReference type="PRINTS" id="PR01549">
    <property type="entry name" value="AUTOINDCRSYN"/>
</dbReference>
<dbReference type="SUPFAM" id="SSF55729">
    <property type="entry name" value="Acyl-CoA N-acyltransferases (Nat)"/>
    <property type="match status" value="1"/>
</dbReference>
<gene>
    <name evidence="9" type="ORF">LPB142_13725</name>
</gene>
<keyword evidence="10" id="KW-1185">Reference proteome</keyword>
<dbReference type="Proteomes" id="UP000176562">
    <property type="component" value="Chromosome"/>
</dbReference>
<dbReference type="AlphaFoldDB" id="A0A1D9MEF9"/>
<dbReference type="Gene3D" id="3.40.630.30">
    <property type="match status" value="1"/>
</dbReference>
<dbReference type="STRING" id="1850250.LPB142_13725"/>
<sequence length="194" mass="21786">MEATTLSYTNLHNHGELFANFFRARHETFIGRKRWDLPQVDGMEFDQYDTAASRWVAVHDRGQVLAGVRLLPTTHSCGIYSYMIRDAQRGLLGSIPSQLLWREAPIGQHIWECSRIFVSEAVPARARLGVQFQLIHEMVLSARDLGASMVLGLIPANAPRLARRVGLDCQPIGEVMQIGEPHVCVEISLATKMH</sequence>
<dbReference type="InterPro" id="IPR016181">
    <property type="entry name" value="Acyl_CoA_acyltransferase"/>
</dbReference>
<organism evidence="9 10">
    <name type="scientific">Rhodobacter xanthinilyticus</name>
    <dbReference type="NCBI Taxonomy" id="1850250"/>
    <lineage>
        <taxon>Bacteria</taxon>
        <taxon>Pseudomonadati</taxon>
        <taxon>Pseudomonadota</taxon>
        <taxon>Alphaproteobacteria</taxon>
        <taxon>Rhodobacterales</taxon>
        <taxon>Rhodobacter group</taxon>
        <taxon>Rhodobacter</taxon>
    </lineage>
</organism>
<dbReference type="PROSITE" id="PS51187">
    <property type="entry name" value="AUTOINDUCER_SYNTH_2"/>
    <property type="match status" value="1"/>
</dbReference>
<evidence type="ECO:0000256" key="8">
    <source>
        <dbReference type="RuleBase" id="RU361135"/>
    </source>
</evidence>
<dbReference type="EC" id="2.3.1.184" evidence="1 8"/>
<dbReference type="InterPro" id="IPR018311">
    <property type="entry name" value="Autoind_synth_CS"/>
</dbReference>
<evidence type="ECO:0000256" key="3">
    <source>
        <dbReference type="ARBA" id="ARBA00022679"/>
    </source>
</evidence>
<dbReference type="GO" id="GO:0061579">
    <property type="term" value="F:N-acyl homoserine lactone synthase activity"/>
    <property type="evidence" value="ECO:0007669"/>
    <property type="project" value="UniProtKB-UniRule"/>
</dbReference>
<dbReference type="PANTHER" id="PTHR39322">
    <property type="entry name" value="ACYL-HOMOSERINE-LACTONE SYNTHASE"/>
    <property type="match status" value="1"/>
</dbReference>
<name>A0A1D9MEF9_9RHOB</name>